<reference evidence="2 3" key="1">
    <citation type="journal article" date="2019" name="Nat. Med.">
        <title>A library of human gut bacterial isolates paired with longitudinal multiomics data enables mechanistic microbiome research.</title>
        <authorList>
            <person name="Poyet M."/>
            <person name="Groussin M."/>
            <person name="Gibbons S.M."/>
            <person name="Avila-Pacheco J."/>
            <person name="Jiang X."/>
            <person name="Kearney S.M."/>
            <person name="Perrotta A.R."/>
            <person name="Berdy B."/>
            <person name="Zhao S."/>
            <person name="Lieberman T.D."/>
            <person name="Swanson P.K."/>
            <person name="Smith M."/>
            <person name="Roesemann S."/>
            <person name="Alexander J.E."/>
            <person name="Rich S.A."/>
            <person name="Livny J."/>
            <person name="Vlamakis H."/>
            <person name="Clish C."/>
            <person name="Bullock K."/>
            <person name="Deik A."/>
            <person name="Scott J."/>
            <person name="Pierce K.A."/>
            <person name="Xavier R.J."/>
            <person name="Alm E.J."/>
        </authorList>
    </citation>
    <scope>NUCLEOTIDE SEQUENCE [LARGE SCALE GENOMIC DNA]</scope>
    <source>
        <strain evidence="2 3">BIOML-A7</strain>
    </source>
</reference>
<name>A0A6I3QM57_9FIRM</name>
<feature type="domain" description="Phosphoadenosine phosphosulphate reductase" evidence="1">
    <location>
        <begin position="1"/>
        <end position="114"/>
    </location>
</feature>
<dbReference type="RefSeq" id="WP_155201289.1">
    <property type="nucleotide sequence ID" value="NZ_WMZL01000008.1"/>
</dbReference>
<dbReference type="AlphaFoldDB" id="A0A6I3QM57"/>
<evidence type="ECO:0000259" key="1">
    <source>
        <dbReference type="Pfam" id="PF01507"/>
    </source>
</evidence>
<protein>
    <submittedName>
        <fullName evidence="2">Phosphoadenosine phosphosulfate reductase family protein</fullName>
    </submittedName>
</protein>
<organism evidence="2 3">
    <name type="scientific">Ruthenibacterium lactatiformans</name>
    <dbReference type="NCBI Taxonomy" id="1550024"/>
    <lineage>
        <taxon>Bacteria</taxon>
        <taxon>Bacillati</taxon>
        <taxon>Bacillota</taxon>
        <taxon>Clostridia</taxon>
        <taxon>Eubacteriales</taxon>
        <taxon>Oscillospiraceae</taxon>
        <taxon>Ruthenibacterium</taxon>
    </lineage>
</organism>
<dbReference type="Pfam" id="PF01507">
    <property type="entry name" value="PAPS_reduct"/>
    <property type="match status" value="1"/>
</dbReference>
<evidence type="ECO:0000313" key="2">
    <source>
        <dbReference type="EMBL" id="MTS51719.1"/>
    </source>
</evidence>
<dbReference type="InterPro" id="IPR002500">
    <property type="entry name" value="PAPS_reduct_dom"/>
</dbReference>
<gene>
    <name evidence="2" type="ORF">GMD52_09220</name>
</gene>
<dbReference type="SUPFAM" id="SSF52402">
    <property type="entry name" value="Adenine nucleotide alpha hydrolases-like"/>
    <property type="match status" value="1"/>
</dbReference>
<dbReference type="Proteomes" id="UP000449193">
    <property type="component" value="Unassembled WGS sequence"/>
</dbReference>
<dbReference type="InterPro" id="IPR014729">
    <property type="entry name" value="Rossmann-like_a/b/a_fold"/>
</dbReference>
<evidence type="ECO:0000313" key="3">
    <source>
        <dbReference type="Proteomes" id="UP000449193"/>
    </source>
</evidence>
<accession>A0A6I3QM57</accession>
<proteinExistence type="predicted"/>
<dbReference type="EMBL" id="WMZR01000010">
    <property type="protein sequence ID" value="MTS51719.1"/>
    <property type="molecule type" value="Genomic_DNA"/>
</dbReference>
<dbReference type="GO" id="GO:0003824">
    <property type="term" value="F:catalytic activity"/>
    <property type="evidence" value="ECO:0007669"/>
    <property type="project" value="InterPro"/>
</dbReference>
<sequence length="141" mass="16317">MLCSLGKDSIAALILAQQDGVQFDHVYFVNMRGAEFEETYDFISKVEHTLNLKIEILDSPCTFDEQFYKKITKGLHAGQNRGWAAVKSGCHFQRDMKVPAMTRMYQEGNADIYISLAVNERNRAERKFYAKDYNIMVITFR</sequence>
<dbReference type="Gene3D" id="3.40.50.620">
    <property type="entry name" value="HUPs"/>
    <property type="match status" value="1"/>
</dbReference>
<comment type="caution">
    <text evidence="2">The sequence shown here is derived from an EMBL/GenBank/DDBJ whole genome shotgun (WGS) entry which is preliminary data.</text>
</comment>